<evidence type="ECO:0000256" key="1">
    <source>
        <dbReference type="SAM" id="MobiDB-lite"/>
    </source>
</evidence>
<organism evidence="2">
    <name type="scientific">Herbaspirillum huttiense subsp. nephrolepidis</name>
    <dbReference type="NCBI Taxonomy" id="3075126"/>
    <lineage>
        <taxon>Bacteria</taxon>
        <taxon>Pseudomonadati</taxon>
        <taxon>Pseudomonadota</taxon>
        <taxon>Betaproteobacteria</taxon>
        <taxon>Burkholderiales</taxon>
        <taxon>Oxalobacteraceae</taxon>
        <taxon>Herbaspirillum</taxon>
    </lineage>
</organism>
<evidence type="ECO:0000313" key="2">
    <source>
        <dbReference type="EMBL" id="MDT0336110.1"/>
    </source>
</evidence>
<reference evidence="2" key="1">
    <citation type="submission" date="2023-02" db="EMBL/GenBank/DDBJ databases">
        <title>Description of Herbaspirillum huttiense subsp. nephrolepsisexaltata and Herbaspirillum huttiense subsp. lycopersicon.</title>
        <authorList>
            <person name="Poudel M."/>
            <person name="Sharma A."/>
            <person name="Goss E."/>
            <person name="Tapia J.H."/>
            <person name="Harmon C.M."/>
            <person name="Jones J.B."/>
        </authorList>
    </citation>
    <scope>NUCLEOTIDE SEQUENCE</scope>
    <source>
        <strain evidence="2">NC40101</strain>
    </source>
</reference>
<dbReference type="AlphaFoldDB" id="A0AAE4K6S4"/>
<dbReference type="RefSeq" id="WP_310835428.1">
    <property type="nucleotide sequence ID" value="NZ_JAVLSM010000001.1"/>
</dbReference>
<feature type="compositionally biased region" description="Basic and acidic residues" evidence="1">
    <location>
        <begin position="59"/>
        <end position="73"/>
    </location>
</feature>
<dbReference type="EMBL" id="JAVRAA010000002">
    <property type="protein sequence ID" value="MDT0336110.1"/>
    <property type="molecule type" value="Genomic_DNA"/>
</dbReference>
<gene>
    <name evidence="2" type="ORF">RJN63_04660</name>
</gene>
<sequence length="444" mass="51648">MAKTKARRLPYYTIEKKLFGGSQWKKHLGAVAINTPQKISFDRPAPGTAPTEEINPPKPSREQARQQKLEAARQLKLVEQAQKQKRQESRQAQLSEPGPKILDAEDHEKIPEFDLQDLPEAMDKMGWPVAAHLARKWFAGPSHVFNNKPDSEQPWDDKIVTLQWALRNEGVQAKLRELLVDDIYSDKAVALLKNKILRQVSDEFRTTKSARPASSFIARIINSDIRQFHLDWQFQRRKVNTFHGSSWLTPTEVTAALGNFALYAAVGRFEIQGERYFNYKKAPYEYCMDAQAILTHVYIYIKDNYSFNDDDPSKSQYLGHWNKGGMVTSYIMNTNEFLGLVNSQWKTTIKADNEERLHIDWDYLSFGDENKYPIDTRSSFWKKLLKEDVYWPVYNSSFNEWRKKKERGQDFMIYSQPELYALNKPITLRLGTICRPHENTLSGQ</sequence>
<name>A0AAE4K6S4_9BURK</name>
<dbReference type="InterPro" id="IPR045646">
    <property type="entry name" value="DUF6402"/>
</dbReference>
<proteinExistence type="predicted"/>
<feature type="region of interest" description="Disordered" evidence="1">
    <location>
        <begin position="35"/>
        <end position="109"/>
    </location>
</feature>
<accession>A0AAE4K6S4</accession>
<comment type="caution">
    <text evidence="2">The sequence shown here is derived from an EMBL/GenBank/DDBJ whole genome shotgun (WGS) entry which is preliminary data.</text>
</comment>
<dbReference type="Pfam" id="PF19940">
    <property type="entry name" value="DUF6402"/>
    <property type="match status" value="1"/>
</dbReference>
<protein>
    <submittedName>
        <fullName evidence="2">DUF6402 family protein</fullName>
    </submittedName>
</protein>